<accession>A0A8H6CN64</accession>
<evidence type="ECO:0000256" key="8">
    <source>
        <dbReference type="ARBA" id="ARBA00038429"/>
    </source>
</evidence>
<dbReference type="NCBIfam" id="TIGR00231">
    <property type="entry name" value="small_GTP"/>
    <property type="match status" value="1"/>
</dbReference>
<evidence type="ECO:0000256" key="1">
    <source>
        <dbReference type="ARBA" id="ARBA00000829"/>
    </source>
</evidence>
<name>A0A8H6CN64_9LECA</name>
<dbReference type="GO" id="GO:0004567">
    <property type="term" value="F:beta-mannosidase activity"/>
    <property type="evidence" value="ECO:0007669"/>
    <property type="project" value="UniProtKB-EC"/>
</dbReference>
<dbReference type="PROSITE" id="PS51419">
    <property type="entry name" value="RAB"/>
    <property type="match status" value="1"/>
</dbReference>
<dbReference type="Gene3D" id="3.40.50.300">
    <property type="entry name" value="P-loop containing nucleotide triphosphate hydrolases"/>
    <property type="match status" value="1"/>
</dbReference>
<evidence type="ECO:0000259" key="11">
    <source>
        <dbReference type="Pfam" id="PF00703"/>
    </source>
</evidence>
<dbReference type="Gene3D" id="2.60.40.10">
    <property type="entry name" value="Immunoglobulins"/>
    <property type="match status" value="1"/>
</dbReference>
<dbReference type="Pfam" id="PF00071">
    <property type="entry name" value="Ras"/>
    <property type="match status" value="1"/>
</dbReference>
<dbReference type="PROSITE" id="PS51421">
    <property type="entry name" value="RAS"/>
    <property type="match status" value="1"/>
</dbReference>
<dbReference type="InterPro" id="IPR013783">
    <property type="entry name" value="Ig-like_fold"/>
</dbReference>
<dbReference type="SUPFAM" id="SSF52540">
    <property type="entry name" value="P-loop containing nucleoside triphosphate hydrolases"/>
    <property type="match status" value="1"/>
</dbReference>
<comment type="pathway">
    <text evidence="2">Glycan metabolism; N-glycan degradation.</text>
</comment>
<dbReference type="Pfam" id="PF22666">
    <property type="entry name" value="Glyco_hydro_2_N2"/>
    <property type="match status" value="1"/>
</dbReference>
<evidence type="ECO:0000256" key="10">
    <source>
        <dbReference type="ARBA" id="ARBA00041614"/>
    </source>
</evidence>
<dbReference type="Proteomes" id="UP000593566">
    <property type="component" value="Unassembled WGS sequence"/>
</dbReference>
<dbReference type="Gene3D" id="3.20.20.80">
    <property type="entry name" value="Glycosidases"/>
    <property type="match status" value="1"/>
</dbReference>
<dbReference type="InterPro" id="IPR001806">
    <property type="entry name" value="Small_GTPase"/>
</dbReference>
<comment type="caution">
    <text evidence="14">The sequence shown here is derived from an EMBL/GenBank/DDBJ whole genome shotgun (WGS) entry which is preliminary data.</text>
</comment>
<evidence type="ECO:0000259" key="13">
    <source>
        <dbReference type="Pfam" id="PF22666"/>
    </source>
</evidence>
<comment type="similarity">
    <text evidence="8">Belongs to the glycosyl hydrolase 2 family. Beta-mannosidase B subfamily.</text>
</comment>
<dbReference type="SMART" id="SM00174">
    <property type="entry name" value="RHO"/>
    <property type="match status" value="1"/>
</dbReference>
<evidence type="ECO:0000259" key="12">
    <source>
        <dbReference type="Pfam" id="PF17786"/>
    </source>
</evidence>
<feature type="domain" description="Mannosidase Ig/CBM-like" evidence="12">
    <location>
        <begin position="1012"/>
        <end position="1119"/>
    </location>
</feature>
<gene>
    <name evidence="14" type="ORF">HO133_009348</name>
</gene>
<evidence type="ECO:0000256" key="6">
    <source>
        <dbReference type="ARBA" id="ARBA00023295"/>
    </source>
</evidence>
<dbReference type="GO" id="GO:0003924">
    <property type="term" value="F:GTPase activity"/>
    <property type="evidence" value="ECO:0007669"/>
    <property type="project" value="InterPro"/>
</dbReference>
<dbReference type="PANTHER" id="PTHR43730:SF1">
    <property type="entry name" value="BETA-MANNOSIDASE"/>
    <property type="match status" value="1"/>
</dbReference>
<comment type="catalytic activity">
    <reaction evidence="1">
        <text>Hydrolysis of terminal, non-reducing beta-D-mannose residues in beta-D-mannosides.</text>
        <dbReference type="EC" id="3.2.1.25"/>
    </reaction>
</comment>
<dbReference type="SUPFAM" id="SSF49785">
    <property type="entry name" value="Galactose-binding domain-like"/>
    <property type="match status" value="1"/>
</dbReference>
<keyword evidence="5" id="KW-0119">Carbohydrate metabolism</keyword>
<dbReference type="Pfam" id="PF00703">
    <property type="entry name" value="Glyco_hydro_2"/>
    <property type="match status" value="1"/>
</dbReference>
<dbReference type="InterPro" id="IPR050887">
    <property type="entry name" value="Beta-mannosidase_GH2"/>
</dbReference>
<organism evidence="14 15">
    <name type="scientific">Letharia lupina</name>
    <dbReference type="NCBI Taxonomy" id="560253"/>
    <lineage>
        <taxon>Eukaryota</taxon>
        <taxon>Fungi</taxon>
        <taxon>Dikarya</taxon>
        <taxon>Ascomycota</taxon>
        <taxon>Pezizomycotina</taxon>
        <taxon>Lecanoromycetes</taxon>
        <taxon>OSLEUM clade</taxon>
        <taxon>Lecanoromycetidae</taxon>
        <taxon>Lecanorales</taxon>
        <taxon>Lecanorineae</taxon>
        <taxon>Parmeliaceae</taxon>
        <taxon>Letharia</taxon>
    </lineage>
</organism>
<feature type="domain" description="Beta-mannosidase-like galactose-binding" evidence="13">
    <location>
        <begin position="337"/>
        <end position="509"/>
    </location>
</feature>
<feature type="domain" description="Glycoside hydrolase family 2 immunoglobulin-like beta-sandwich" evidence="11">
    <location>
        <begin position="519"/>
        <end position="624"/>
    </location>
</feature>
<evidence type="ECO:0000256" key="5">
    <source>
        <dbReference type="ARBA" id="ARBA00023277"/>
    </source>
</evidence>
<keyword evidence="4" id="KW-0378">Hydrolase</keyword>
<dbReference type="InterPro" id="IPR017853">
    <property type="entry name" value="GH"/>
</dbReference>
<dbReference type="InterPro" id="IPR027417">
    <property type="entry name" value="P-loop_NTPase"/>
</dbReference>
<dbReference type="Gene3D" id="2.60.120.260">
    <property type="entry name" value="Galactose-binding domain-like"/>
    <property type="match status" value="1"/>
</dbReference>
<dbReference type="FunFam" id="2.60.120.260:FF:000118">
    <property type="entry name" value="Beta-mannosidase B"/>
    <property type="match status" value="1"/>
</dbReference>
<dbReference type="InterPro" id="IPR006102">
    <property type="entry name" value="Ig-like_GH2"/>
</dbReference>
<dbReference type="AlphaFoldDB" id="A0A8H6CN64"/>
<protein>
    <recommendedName>
        <fullName evidence="9">Beta-mannosidase B</fullName>
        <ecNumber evidence="3">3.2.1.25</ecNumber>
    </recommendedName>
    <alternativeName>
        <fullName evidence="10">Mannanase B</fullName>
    </alternativeName>
</protein>
<dbReference type="InterPro" id="IPR041447">
    <property type="entry name" value="Mannosidase_ig"/>
</dbReference>
<dbReference type="PANTHER" id="PTHR43730">
    <property type="entry name" value="BETA-MANNOSIDASE"/>
    <property type="match status" value="1"/>
</dbReference>
<keyword evidence="15" id="KW-1185">Reference proteome</keyword>
<sequence>MARQRRGSNVSSNSSVNDQELGSMYDYLAKVILLGPSGSGKSCLLHRIVKNEWRVLSSQTIGVEFSSKIIKVGTGARRKRIKLQLWDTAGTERFRSVSRSYYRGAAGAILVYDLASHASFNALPTFLYDARALASPNLTLLLAGNKLDLASESLPNASASANSASSRQSTFSDESIGAGARLSSSHSSIGYGLGSQLTATVATEGREVTVEEASRWASRSAIPVSVEVSAFTGDGVEEIFARLAGMILTKIELGEIDPDDPMSGIQYGDSGGWEDEGSVKSAGTIIEEGGLGRRRRKGQGRATADVGQSMRDWTSVDSTLNSMVTRKIFPLDDRQSWTFRQAHCSASEWMEVLDMPTNVHVDLLHNGIISDPLIGKRENDCQWVGEKSWVYKGTFPTPTVGPDEKAVLTFDGLDTYATAVLNGKEILKTKDMFIPERVVVTELLRSEEENILEITFDSTYLIGKKFVEQHPDHHWGCWNGDPSRLAVRKAQYHYGWDWGPCLLTCGPWRPINLEVYHSRIADLYFTTEVGKSLKSAEVVAKAEVEGGGDGDGDEVIFEISLEGKMMGAERVMVEKSFAMASFKSQNPRLWYPHTYGEQPLYVLSATLSRKKEVLDTASKRFGLRRAEVIQRKLDDAPGSTFLFEVNNIPIFCGGSNWIPASSFTQSIGRKKYRDWVKMAVDGHQVMLRAWGGGIFEEQDFYEACDEMGVLLWQDFPFACGNYPAHEEFLDLVKREAVENVKLLRHHPSIVIWSGNNEDYQYREAENLEYDPNDQDPENWLKTTFPARYIYEKILVDVTKELVPGTFYHFGSPYGGNDTTDPHVGDIHQWNVWHGTQEKYQDFDKLSGRFVSEFGMEAFPNIMTVESYLQDANLDTDRYPQSSTVDFHNKAAGHERRLALYLAENIPYTLEPFEQYVYCTQLMQAECVSFAYKLWKRQWKGPGREYCSGALIWQLNDCWACTSWSIVDYYLRPKLAYFAVKRELRPLTIGLKRTVHTTFADKYTRAYMKTVHRIEMWACNLSLDAHEVFVHVKTCNLVTGEQEEHGNLFTRLLLPPNRSTEISEFDIPVSEEHKDKVLELTDGHTMRSEDEQQTVVAVYLCNEDGDHIARAVNWPEPLKYVHLPKPKHVKLKLIPNVRDLNRAHAPGTSEDFKPPQTAGAIEISSDVPVKGLVIEVVEPDWGEDHNVGFDDRGFDLIPGETISIGVQGLKCGDEERLTTRYLGM</sequence>
<proteinExistence type="inferred from homology"/>
<dbReference type="SUPFAM" id="SSF51445">
    <property type="entry name" value="(Trans)glycosidases"/>
    <property type="match status" value="1"/>
</dbReference>
<dbReference type="GO" id="GO:0005525">
    <property type="term" value="F:GTP binding"/>
    <property type="evidence" value="ECO:0007669"/>
    <property type="project" value="InterPro"/>
</dbReference>
<dbReference type="GeneID" id="59337743"/>
<evidence type="ECO:0000256" key="7">
    <source>
        <dbReference type="ARBA" id="ARBA00023326"/>
    </source>
</evidence>
<dbReference type="InterPro" id="IPR054593">
    <property type="entry name" value="Beta-mannosidase-like_N2"/>
</dbReference>
<dbReference type="Pfam" id="PF17786">
    <property type="entry name" value="Mannosidase_ig"/>
    <property type="match status" value="1"/>
</dbReference>
<dbReference type="InterPro" id="IPR008979">
    <property type="entry name" value="Galactose-bd-like_sf"/>
</dbReference>
<evidence type="ECO:0000313" key="15">
    <source>
        <dbReference type="Proteomes" id="UP000593566"/>
    </source>
</evidence>
<dbReference type="EMBL" id="JACCJB010000006">
    <property type="protein sequence ID" value="KAF6226482.1"/>
    <property type="molecule type" value="Genomic_DNA"/>
</dbReference>
<dbReference type="GO" id="GO:0000272">
    <property type="term" value="P:polysaccharide catabolic process"/>
    <property type="evidence" value="ECO:0007669"/>
    <property type="project" value="UniProtKB-KW"/>
</dbReference>
<dbReference type="RefSeq" id="XP_037155035.1">
    <property type="nucleotide sequence ID" value="XM_037300209.1"/>
</dbReference>
<dbReference type="FunFam" id="3.20.20.80:FF:000050">
    <property type="entry name" value="Beta-mannosidase B"/>
    <property type="match status" value="1"/>
</dbReference>
<dbReference type="GO" id="GO:0006516">
    <property type="term" value="P:glycoprotein catabolic process"/>
    <property type="evidence" value="ECO:0007669"/>
    <property type="project" value="TreeGrafter"/>
</dbReference>
<evidence type="ECO:0000256" key="2">
    <source>
        <dbReference type="ARBA" id="ARBA00004740"/>
    </source>
</evidence>
<dbReference type="InterPro" id="IPR005225">
    <property type="entry name" value="Small_GTP-bd"/>
</dbReference>
<evidence type="ECO:0000256" key="4">
    <source>
        <dbReference type="ARBA" id="ARBA00022801"/>
    </source>
</evidence>
<evidence type="ECO:0000256" key="3">
    <source>
        <dbReference type="ARBA" id="ARBA00012754"/>
    </source>
</evidence>
<dbReference type="SMART" id="SM00175">
    <property type="entry name" value="RAB"/>
    <property type="match status" value="1"/>
</dbReference>
<reference evidence="14 15" key="1">
    <citation type="journal article" date="2020" name="Genomics">
        <title>Complete, high-quality genomes from long-read metagenomic sequencing of two wolf lichen thalli reveals enigmatic genome architecture.</title>
        <authorList>
            <person name="McKenzie S.K."/>
            <person name="Walston R.F."/>
            <person name="Allen J.L."/>
        </authorList>
    </citation>
    <scope>NUCLEOTIDE SEQUENCE [LARGE SCALE GENOMIC DNA]</scope>
    <source>
        <strain evidence="14">WasteWater1</strain>
    </source>
</reference>
<dbReference type="SMART" id="SM00173">
    <property type="entry name" value="RAS"/>
    <property type="match status" value="1"/>
</dbReference>
<evidence type="ECO:0000313" key="14">
    <source>
        <dbReference type="EMBL" id="KAF6226482.1"/>
    </source>
</evidence>
<dbReference type="EC" id="3.2.1.25" evidence="3"/>
<evidence type="ECO:0000256" key="9">
    <source>
        <dbReference type="ARBA" id="ARBA00041069"/>
    </source>
</evidence>
<dbReference type="PRINTS" id="PR00449">
    <property type="entry name" value="RASTRNSFRMNG"/>
</dbReference>
<dbReference type="InterPro" id="IPR036156">
    <property type="entry name" value="Beta-gal/glucu_dom_sf"/>
</dbReference>
<keyword evidence="6" id="KW-0326">Glycosidase</keyword>
<keyword evidence="7" id="KW-0624">Polysaccharide degradation</keyword>
<dbReference type="SUPFAM" id="SSF49303">
    <property type="entry name" value="beta-Galactosidase/glucuronidase domain"/>
    <property type="match status" value="2"/>
</dbReference>